<dbReference type="InterPro" id="IPR036890">
    <property type="entry name" value="HATPase_C_sf"/>
</dbReference>
<evidence type="ECO:0000256" key="3">
    <source>
        <dbReference type="ARBA" id="ARBA00022840"/>
    </source>
</evidence>
<dbReference type="Gene3D" id="1.10.287.560">
    <property type="entry name" value="Histidine kinase CheA-like, homodimeric domain"/>
    <property type="match status" value="1"/>
</dbReference>
<dbReference type="EC" id="2.7.13.3" evidence="2"/>
<dbReference type="GO" id="GO:0005737">
    <property type="term" value="C:cytoplasm"/>
    <property type="evidence" value="ECO:0007669"/>
    <property type="project" value="InterPro"/>
</dbReference>
<accession>A0A318DXD0</accession>
<comment type="catalytic activity">
    <reaction evidence="1">
        <text>ATP + protein L-histidine = ADP + protein N-phospho-L-histidine.</text>
        <dbReference type="EC" id="2.7.13.3"/>
    </reaction>
</comment>
<dbReference type="GO" id="GO:0005524">
    <property type="term" value="F:ATP binding"/>
    <property type="evidence" value="ECO:0007669"/>
    <property type="project" value="UniProtKB-KW"/>
</dbReference>
<dbReference type="SUPFAM" id="SSF55874">
    <property type="entry name" value="ATPase domain of HSP90 chaperone/DNA topoisomerase II/histidine kinase"/>
    <property type="match status" value="1"/>
</dbReference>
<dbReference type="CDD" id="cd00731">
    <property type="entry name" value="CheA_reg"/>
    <property type="match status" value="1"/>
</dbReference>
<dbReference type="PANTHER" id="PTHR43395">
    <property type="entry name" value="SENSOR HISTIDINE KINASE CHEA"/>
    <property type="match status" value="1"/>
</dbReference>
<keyword evidence="4" id="KW-0902">Two-component regulatory system</keyword>
<keyword evidence="3" id="KW-0067">ATP-binding</keyword>
<evidence type="ECO:0000256" key="1">
    <source>
        <dbReference type="ARBA" id="ARBA00000085"/>
    </source>
</evidence>
<proteinExistence type="predicted"/>
<evidence type="ECO:0000256" key="4">
    <source>
        <dbReference type="ARBA" id="ARBA00023012"/>
    </source>
</evidence>
<keyword evidence="7" id="KW-0808">Transferase</keyword>
<evidence type="ECO:0000313" key="8">
    <source>
        <dbReference type="Proteomes" id="UP000247389"/>
    </source>
</evidence>
<keyword evidence="7" id="KW-0418">Kinase</keyword>
<comment type="function">
    <text evidence="5">Involved in the transmission of sensory signals from the chemoreceptors to the flagellar motors. CheA is autophosphorylated; it can transfer its phosphate group to either CheB or CheY.</text>
</comment>
<dbReference type="EMBL" id="QICM01000051">
    <property type="protein sequence ID" value="PXV60988.1"/>
    <property type="molecule type" value="Genomic_DNA"/>
</dbReference>
<reference evidence="7 8" key="1">
    <citation type="submission" date="2018-04" db="EMBL/GenBank/DDBJ databases">
        <title>Subsurface microbial communities from deep shales in Ohio and West Virginia, USA.</title>
        <authorList>
            <person name="Wrighton K."/>
        </authorList>
    </citation>
    <scope>NUCLEOTIDE SEQUENCE [LARGE SCALE GENOMIC DNA]</scope>
    <source>
        <strain evidence="7 8">MSL28</strain>
    </source>
</reference>
<name>A0A318DXD0_9FIRM</name>
<dbReference type="GO" id="GO:0006935">
    <property type="term" value="P:chemotaxis"/>
    <property type="evidence" value="ECO:0007669"/>
    <property type="project" value="InterPro"/>
</dbReference>
<protein>
    <recommendedName>
        <fullName evidence="2">histidine kinase</fullName>
        <ecNumber evidence="2">2.7.13.3</ecNumber>
    </recommendedName>
</protein>
<dbReference type="SMART" id="SM01231">
    <property type="entry name" value="H-kinase_dim"/>
    <property type="match status" value="1"/>
</dbReference>
<dbReference type="Gene3D" id="3.30.565.10">
    <property type="entry name" value="Histidine kinase-like ATPase, C-terminal domain"/>
    <property type="match status" value="1"/>
</dbReference>
<dbReference type="PANTHER" id="PTHR43395:SF10">
    <property type="entry name" value="CHEMOTAXIS PROTEIN CHEA"/>
    <property type="match status" value="1"/>
</dbReference>
<evidence type="ECO:0000313" key="7">
    <source>
        <dbReference type="EMBL" id="PXV60988.1"/>
    </source>
</evidence>
<dbReference type="AlphaFoldDB" id="A0A318DXD0"/>
<sequence>MNKKNNLDLENLDEIMDLVGELLISKSRLETLEAFKDQDRDILSQLDRITGELHDKVMKVRMIPLANIFQEFNQIIKASKTKIELDIEGKDIEVDRAVINKLADPLSQFLKSLVSNIEEQKIQENTKEEITEEISIKATKTGNEVIIEFEDNAKLIDLDQLQEKIIDNNILSKEELEKMSKEEIFNLILKDNISAEKAAEDADQNIAAVKSIKKDIEAINGDLYLELSEDNNLKTVIIIPLKFAITEALMVKVDGDLFAIPLEMVNETKRIPNSQIKKVKNEDVINYRENTIPLIDSYDFLNFNKKDESDSSASEIEVVILNTGRKSAALRVDELLNQQDIVVKSLGDLLSNTKNIAGATIIGDGEIALIIDVRDIA</sequence>
<dbReference type="GO" id="GO:0000155">
    <property type="term" value="F:phosphorelay sensor kinase activity"/>
    <property type="evidence" value="ECO:0007669"/>
    <property type="project" value="InterPro"/>
</dbReference>
<dbReference type="Gene3D" id="2.30.30.40">
    <property type="entry name" value="SH3 Domains"/>
    <property type="match status" value="1"/>
</dbReference>
<evidence type="ECO:0000259" key="6">
    <source>
        <dbReference type="PROSITE" id="PS50851"/>
    </source>
</evidence>
<dbReference type="Pfam" id="PF01584">
    <property type="entry name" value="CheW"/>
    <property type="match status" value="1"/>
</dbReference>
<dbReference type="InterPro" id="IPR037006">
    <property type="entry name" value="CheA-like_homodim_sf"/>
</dbReference>
<dbReference type="InterPro" id="IPR051315">
    <property type="entry name" value="Bact_Chemotaxis_CheA"/>
</dbReference>
<dbReference type="InterPro" id="IPR036097">
    <property type="entry name" value="HisK_dim/P_sf"/>
</dbReference>
<dbReference type="InterPro" id="IPR036061">
    <property type="entry name" value="CheW-like_dom_sf"/>
</dbReference>
<dbReference type="SUPFAM" id="SSF50341">
    <property type="entry name" value="CheW-like"/>
    <property type="match status" value="1"/>
</dbReference>
<dbReference type="SMART" id="SM00260">
    <property type="entry name" value="CheW"/>
    <property type="match status" value="1"/>
</dbReference>
<evidence type="ECO:0000256" key="2">
    <source>
        <dbReference type="ARBA" id="ARBA00012438"/>
    </source>
</evidence>
<dbReference type="RefSeq" id="WP_110301324.1">
    <property type="nucleotide sequence ID" value="NZ_QICM01000051.1"/>
</dbReference>
<dbReference type="PROSITE" id="PS50851">
    <property type="entry name" value="CHEW"/>
    <property type="match status" value="1"/>
</dbReference>
<organism evidence="7 8">
    <name type="scientific">Halanaerobium congolense</name>
    <dbReference type="NCBI Taxonomy" id="54121"/>
    <lineage>
        <taxon>Bacteria</taxon>
        <taxon>Bacillati</taxon>
        <taxon>Bacillota</taxon>
        <taxon>Clostridia</taxon>
        <taxon>Halanaerobiales</taxon>
        <taxon>Halanaerobiaceae</taxon>
        <taxon>Halanaerobium</taxon>
    </lineage>
</organism>
<dbReference type="Pfam" id="PF02895">
    <property type="entry name" value="H-kinase_dim"/>
    <property type="match status" value="1"/>
</dbReference>
<dbReference type="SUPFAM" id="SSF47384">
    <property type="entry name" value="Homodimeric domain of signal transducing histidine kinase"/>
    <property type="match status" value="1"/>
</dbReference>
<keyword evidence="3" id="KW-0547">Nucleotide-binding</keyword>
<feature type="domain" description="CheW-like" evidence="6">
    <location>
        <begin position="245"/>
        <end position="377"/>
    </location>
</feature>
<comment type="caution">
    <text evidence="7">The sequence shown here is derived from an EMBL/GenBank/DDBJ whole genome shotgun (WGS) entry which is preliminary data.</text>
</comment>
<dbReference type="InterPro" id="IPR004105">
    <property type="entry name" value="CheA-like_dim"/>
</dbReference>
<dbReference type="InterPro" id="IPR002545">
    <property type="entry name" value="CheW-lke_dom"/>
</dbReference>
<dbReference type="Proteomes" id="UP000247389">
    <property type="component" value="Unassembled WGS sequence"/>
</dbReference>
<evidence type="ECO:0000256" key="5">
    <source>
        <dbReference type="ARBA" id="ARBA00035100"/>
    </source>
</evidence>
<gene>
    <name evidence="7" type="ORF">C8C78_1514</name>
</gene>